<protein>
    <submittedName>
        <fullName evidence="2">Uncharacterized protein</fullName>
    </submittedName>
</protein>
<organism evidence="2">
    <name type="scientific">Anguilla anguilla</name>
    <name type="common">European freshwater eel</name>
    <name type="synonym">Muraena anguilla</name>
    <dbReference type="NCBI Taxonomy" id="7936"/>
    <lineage>
        <taxon>Eukaryota</taxon>
        <taxon>Metazoa</taxon>
        <taxon>Chordata</taxon>
        <taxon>Craniata</taxon>
        <taxon>Vertebrata</taxon>
        <taxon>Euteleostomi</taxon>
        <taxon>Actinopterygii</taxon>
        <taxon>Neopterygii</taxon>
        <taxon>Teleostei</taxon>
        <taxon>Anguilliformes</taxon>
        <taxon>Anguillidae</taxon>
        <taxon>Anguilla</taxon>
    </lineage>
</organism>
<evidence type="ECO:0000313" key="2">
    <source>
        <dbReference type="EMBL" id="JAH17948.1"/>
    </source>
</evidence>
<reference evidence="2" key="2">
    <citation type="journal article" date="2015" name="Fish Shellfish Immunol.">
        <title>Early steps in the European eel (Anguilla anguilla)-Vibrio vulnificus interaction in the gills: Role of the RtxA13 toxin.</title>
        <authorList>
            <person name="Callol A."/>
            <person name="Pajuelo D."/>
            <person name="Ebbesson L."/>
            <person name="Teles M."/>
            <person name="MacKenzie S."/>
            <person name="Amaro C."/>
        </authorList>
    </citation>
    <scope>NUCLEOTIDE SEQUENCE</scope>
</reference>
<sequence length="51" mass="5796">MGITKGGTRTPAEMTATEREQNERGEKNARPRLTRERNNHHVQCQALTGMM</sequence>
<reference evidence="2" key="1">
    <citation type="submission" date="2014-11" db="EMBL/GenBank/DDBJ databases">
        <authorList>
            <person name="Amaro Gonzalez C."/>
        </authorList>
    </citation>
    <scope>NUCLEOTIDE SEQUENCE</scope>
</reference>
<dbReference type="EMBL" id="GBXM01090629">
    <property type="protein sequence ID" value="JAH17948.1"/>
    <property type="molecule type" value="Transcribed_RNA"/>
</dbReference>
<name>A0A0E9QPA0_ANGAN</name>
<accession>A0A0E9QPA0</accession>
<proteinExistence type="predicted"/>
<evidence type="ECO:0000256" key="1">
    <source>
        <dbReference type="SAM" id="MobiDB-lite"/>
    </source>
</evidence>
<feature type="compositionally biased region" description="Basic and acidic residues" evidence="1">
    <location>
        <begin position="16"/>
        <end position="39"/>
    </location>
</feature>
<feature type="region of interest" description="Disordered" evidence="1">
    <location>
        <begin position="1"/>
        <end position="39"/>
    </location>
</feature>
<dbReference type="AlphaFoldDB" id="A0A0E9QPA0"/>